<dbReference type="AlphaFoldDB" id="A0A6A5HA58"/>
<evidence type="ECO:0000256" key="1">
    <source>
        <dbReference type="SAM" id="MobiDB-lite"/>
    </source>
</evidence>
<dbReference type="EMBL" id="WUAV01000002">
    <property type="protein sequence ID" value="KAF1763741.1"/>
    <property type="molecule type" value="Genomic_DNA"/>
</dbReference>
<feature type="compositionally biased region" description="Acidic residues" evidence="1">
    <location>
        <begin position="75"/>
        <end position="87"/>
    </location>
</feature>
<name>A0A6A5HA58_CAERE</name>
<organism evidence="2 3">
    <name type="scientific">Caenorhabditis remanei</name>
    <name type="common">Caenorhabditis vulgaris</name>
    <dbReference type="NCBI Taxonomy" id="31234"/>
    <lineage>
        <taxon>Eukaryota</taxon>
        <taxon>Metazoa</taxon>
        <taxon>Ecdysozoa</taxon>
        <taxon>Nematoda</taxon>
        <taxon>Chromadorea</taxon>
        <taxon>Rhabditida</taxon>
        <taxon>Rhabditina</taxon>
        <taxon>Rhabditomorpha</taxon>
        <taxon>Rhabditoidea</taxon>
        <taxon>Rhabditidae</taxon>
        <taxon>Peloderinae</taxon>
        <taxon>Caenorhabditis</taxon>
    </lineage>
</organism>
<feature type="region of interest" description="Disordered" evidence="1">
    <location>
        <begin position="75"/>
        <end position="110"/>
    </location>
</feature>
<dbReference type="RefSeq" id="XP_053588381.1">
    <property type="nucleotide sequence ID" value="XM_053724187.1"/>
</dbReference>
<sequence>MKESEARNGDNGDKHCIESEIKEIQKSIESFERIDETDHMEVFRWLCRTSESRDVVRWARWCLKTSGLELLEGEEKVDLEEKEEAGELNESNKHDQDEDEQPDEKRRRLE</sequence>
<reference evidence="2 3" key="1">
    <citation type="submission" date="2019-12" db="EMBL/GenBank/DDBJ databases">
        <title>Chromosome-level assembly of the Caenorhabditis remanei genome.</title>
        <authorList>
            <person name="Teterina A.A."/>
            <person name="Willis J.H."/>
            <person name="Phillips P.C."/>
        </authorList>
    </citation>
    <scope>NUCLEOTIDE SEQUENCE [LARGE SCALE GENOMIC DNA]</scope>
    <source>
        <strain evidence="2 3">PX506</strain>
        <tissue evidence="2">Whole organism</tissue>
    </source>
</reference>
<accession>A0A6A5HA58</accession>
<evidence type="ECO:0000313" key="3">
    <source>
        <dbReference type="Proteomes" id="UP000483820"/>
    </source>
</evidence>
<dbReference type="Proteomes" id="UP000483820">
    <property type="component" value="Chromosome II"/>
</dbReference>
<proteinExistence type="predicted"/>
<evidence type="ECO:0000313" key="2">
    <source>
        <dbReference type="EMBL" id="KAF1763741.1"/>
    </source>
</evidence>
<dbReference type="KEGG" id="crq:GCK72_003686"/>
<protein>
    <submittedName>
        <fullName evidence="2">Uncharacterized protein</fullName>
    </submittedName>
</protein>
<dbReference type="GeneID" id="9813016"/>
<dbReference type="CTD" id="9813016"/>
<gene>
    <name evidence="2" type="ORF">GCK72_003686</name>
</gene>
<comment type="caution">
    <text evidence="2">The sequence shown here is derived from an EMBL/GenBank/DDBJ whole genome shotgun (WGS) entry which is preliminary data.</text>
</comment>